<dbReference type="SUPFAM" id="SSF52151">
    <property type="entry name" value="FabD/lysophospholipase-like"/>
    <property type="match status" value="1"/>
</dbReference>
<feature type="domain" description="Ketosynthase family 3 (KS3)" evidence="4">
    <location>
        <begin position="5"/>
        <end position="419"/>
    </location>
</feature>
<dbReference type="InterPro" id="IPR014043">
    <property type="entry name" value="Acyl_transferase_dom"/>
</dbReference>
<dbReference type="SUPFAM" id="SSF53901">
    <property type="entry name" value="Thiolase-like"/>
    <property type="match status" value="1"/>
</dbReference>
<dbReference type="CDD" id="cd00833">
    <property type="entry name" value="PKS"/>
    <property type="match status" value="1"/>
</dbReference>
<dbReference type="SMART" id="SM00825">
    <property type="entry name" value="PKS_KS"/>
    <property type="match status" value="1"/>
</dbReference>
<keyword evidence="2" id="KW-0597">Phosphoprotein</keyword>
<evidence type="ECO:0000256" key="3">
    <source>
        <dbReference type="ARBA" id="ARBA00022679"/>
    </source>
</evidence>
<dbReference type="InterPro" id="IPR016035">
    <property type="entry name" value="Acyl_Trfase/lysoPLipase"/>
</dbReference>
<dbReference type="EMBL" id="KP830093">
    <property type="protein sequence ID" value="AKA59437.1"/>
    <property type="molecule type" value="Genomic_DNA"/>
</dbReference>
<dbReference type="AlphaFoldDB" id="A0A0E3GLW0"/>
<name>A0A0E3GLW0_9BACT</name>
<accession>A0A0E3GLW0</accession>
<dbReference type="GO" id="GO:0004315">
    <property type="term" value="F:3-oxoacyl-[acyl-carrier-protein] synthase activity"/>
    <property type="evidence" value="ECO:0007669"/>
    <property type="project" value="InterPro"/>
</dbReference>
<dbReference type="PANTHER" id="PTHR43775">
    <property type="entry name" value="FATTY ACID SYNTHASE"/>
    <property type="match status" value="1"/>
</dbReference>
<reference evidence="5" key="1">
    <citation type="journal article" date="2015" name="Proc. Natl. Acad. Sci. U.S.A.">
        <title>Multiplexed metagenome mining using short DNA sequence tags facilitates targeted discovery of epoxyketone proteasome inhibitors.</title>
        <authorList>
            <person name="Owen J.G."/>
            <person name="Charlop-Powers Z."/>
            <person name="Smith A.G."/>
            <person name="Ternei M.A."/>
            <person name="Calle P.Y."/>
            <person name="Reddy B.V."/>
            <person name="Montiel D."/>
            <person name="Brady S.F."/>
        </authorList>
    </citation>
    <scope>NUCLEOTIDE SEQUENCE</scope>
</reference>
<dbReference type="PROSITE" id="PS00606">
    <property type="entry name" value="KS3_1"/>
    <property type="match status" value="1"/>
</dbReference>
<dbReference type="InterPro" id="IPR001227">
    <property type="entry name" value="Ac_transferase_dom_sf"/>
</dbReference>
<dbReference type="PROSITE" id="PS52004">
    <property type="entry name" value="KS3_2"/>
    <property type="match status" value="1"/>
</dbReference>
<dbReference type="InterPro" id="IPR050091">
    <property type="entry name" value="PKS_NRPS_Biosynth_Enz"/>
</dbReference>
<protein>
    <submittedName>
        <fullName evidence="5">Polyketide synthase</fullName>
    </submittedName>
</protein>
<dbReference type="InterPro" id="IPR032821">
    <property type="entry name" value="PKS_assoc"/>
</dbReference>
<dbReference type="GO" id="GO:0005886">
    <property type="term" value="C:plasma membrane"/>
    <property type="evidence" value="ECO:0007669"/>
    <property type="project" value="TreeGrafter"/>
</dbReference>
<dbReference type="Pfam" id="PF02801">
    <property type="entry name" value="Ketoacyl-synt_C"/>
    <property type="match status" value="1"/>
</dbReference>
<dbReference type="InterPro" id="IPR020841">
    <property type="entry name" value="PKS_Beta-ketoAc_synthase_dom"/>
</dbReference>
<keyword evidence="3" id="KW-0808">Transferase</keyword>
<dbReference type="GO" id="GO:0006633">
    <property type="term" value="P:fatty acid biosynthetic process"/>
    <property type="evidence" value="ECO:0007669"/>
    <property type="project" value="InterPro"/>
</dbReference>
<dbReference type="PANTHER" id="PTHR43775:SF37">
    <property type="entry name" value="SI:DKEY-61P9.11"/>
    <property type="match status" value="1"/>
</dbReference>
<evidence type="ECO:0000259" key="4">
    <source>
        <dbReference type="PROSITE" id="PS52004"/>
    </source>
</evidence>
<evidence type="ECO:0000313" key="5">
    <source>
        <dbReference type="EMBL" id="AKA59437.1"/>
    </source>
</evidence>
<sequence>MTQDIEAIAIIGAGARVPGAGTVAEFWRNLRAGADTISRFDPGTLRAAGVSEDLIANPDYVPARGVLTGGEEFDWRFFGYSAAEARTIDPQQRVFLEVSRAACDDAGLDPVRFPGWIGVFAGCDVATSESRQLTVAGLLGQEKDFLATRVAYKLGLRGPAITVQTACSTSLVAVHQACQSLLSHECDAALAGGVSLWLPQTTGYLYQEEHILSVDGRCRPFDADSSGTVSSNGAGVVVLRRLSDALNDGDRIMAVLRGSALNNDGGEKIGYTTPSLSGQRDVIRLALAQADVDPADIGYVEAHGTATQIGDPVEVGALTSAFRQSCDRIGGCWLGSVKSNIGHTGAAAGIAGLLKTALQLEHRELVPSLHFQRPNPKLELDSSPFEVITETRSLPDGPVLAAVSSFGLGGTNAHAVLETPPRQRAHGRGPKVFCLSAPSRPALRRARTSLGEHLAGKDPVSVAWTLTRRPALPYRTSVVAEDTGAAVAALHEGTDGIEVGSGRAAFVFPGQGALYPGAIEACYDLLPTFRELFDEAAGLVRRRWDLDLHTLLALGAPEKPLRDSLVQQLGLFSIGYALGRQVLGWGVRPVAMLGHSAGEYVAAALAGLWDLADGLELVAARARAMRQGPPGRMIAVYASAADVAKLTAGYELSVATEGPGQVVLAGRTDEVERLAATLADTTMNATILDADRPFHTSSMRPATDDLRAALTRLRPGEATLPVVSNLTGRLIEPDRLRDPEYWADHLCGRVRLTEGMTAMLAENCDVVIELGPGQTMTGACGGTNSGTAQPLR</sequence>
<dbReference type="GO" id="GO:0071770">
    <property type="term" value="P:DIM/DIP cell wall layer assembly"/>
    <property type="evidence" value="ECO:0007669"/>
    <property type="project" value="TreeGrafter"/>
</dbReference>
<dbReference type="InterPro" id="IPR016039">
    <property type="entry name" value="Thiolase-like"/>
</dbReference>
<dbReference type="Gene3D" id="3.30.70.250">
    <property type="entry name" value="Malonyl-CoA ACP transacylase, ACP-binding"/>
    <property type="match status" value="1"/>
</dbReference>
<dbReference type="Gene3D" id="3.40.366.10">
    <property type="entry name" value="Malonyl-Coenzyme A Acyl Carrier Protein, domain 2"/>
    <property type="match status" value="1"/>
</dbReference>
<dbReference type="Gene3D" id="3.40.47.10">
    <property type="match status" value="1"/>
</dbReference>
<dbReference type="Pfam" id="PF00109">
    <property type="entry name" value="ketoacyl-synt"/>
    <property type="match status" value="1"/>
</dbReference>
<dbReference type="SUPFAM" id="SSF55048">
    <property type="entry name" value="Probable ACP-binding domain of malonyl-CoA ACP transacylase"/>
    <property type="match status" value="1"/>
</dbReference>
<dbReference type="InterPro" id="IPR018201">
    <property type="entry name" value="Ketoacyl_synth_AS"/>
</dbReference>
<dbReference type="Gene3D" id="3.30.70.3290">
    <property type="match status" value="1"/>
</dbReference>
<organism evidence="5">
    <name type="scientific">uncultured bacterium AR_412</name>
    <dbReference type="NCBI Taxonomy" id="1630013"/>
    <lineage>
        <taxon>Bacteria</taxon>
        <taxon>environmental samples</taxon>
    </lineage>
</organism>
<dbReference type="SMART" id="SM00827">
    <property type="entry name" value="PKS_AT"/>
    <property type="match status" value="1"/>
</dbReference>
<dbReference type="InterPro" id="IPR014030">
    <property type="entry name" value="Ketoacyl_synth_N"/>
</dbReference>
<evidence type="ECO:0000256" key="1">
    <source>
        <dbReference type="ARBA" id="ARBA00022450"/>
    </source>
</evidence>
<dbReference type="InterPro" id="IPR014031">
    <property type="entry name" value="Ketoacyl_synth_C"/>
</dbReference>
<dbReference type="Pfam" id="PF00698">
    <property type="entry name" value="Acyl_transf_1"/>
    <property type="match status" value="1"/>
</dbReference>
<dbReference type="InterPro" id="IPR016036">
    <property type="entry name" value="Malonyl_transacylase_ACP-bd"/>
</dbReference>
<dbReference type="Pfam" id="PF16197">
    <property type="entry name" value="KAsynt_C_assoc"/>
    <property type="match status" value="1"/>
</dbReference>
<keyword evidence="1" id="KW-0596">Phosphopantetheine</keyword>
<dbReference type="GO" id="GO:0004312">
    <property type="term" value="F:fatty acid synthase activity"/>
    <property type="evidence" value="ECO:0007669"/>
    <property type="project" value="TreeGrafter"/>
</dbReference>
<dbReference type="GO" id="GO:0005737">
    <property type="term" value="C:cytoplasm"/>
    <property type="evidence" value="ECO:0007669"/>
    <property type="project" value="TreeGrafter"/>
</dbReference>
<proteinExistence type="predicted"/>
<evidence type="ECO:0000256" key="2">
    <source>
        <dbReference type="ARBA" id="ARBA00022553"/>
    </source>
</evidence>